<feature type="compositionally biased region" description="Gly residues" evidence="1">
    <location>
        <begin position="122"/>
        <end position="134"/>
    </location>
</feature>
<feature type="region of interest" description="Disordered" evidence="1">
    <location>
        <begin position="108"/>
        <end position="134"/>
    </location>
</feature>
<dbReference type="Proteomes" id="UP000563426">
    <property type="component" value="Unassembled WGS sequence"/>
</dbReference>
<keyword evidence="3" id="KW-1185">Reference proteome</keyword>
<reference evidence="2 3" key="1">
    <citation type="submission" date="2020-05" db="EMBL/GenBank/DDBJ databases">
        <authorList>
            <person name="Whitworth D."/>
        </authorList>
    </citation>
    <scope>NUCLEOTIDE SEQUENCE [LARGE SCALE GENOMIC DNA]</scope>
    <source>
        <strain evidence="2 3">AB043B</strain>
    </source>
</reference>
<proteinExistence type="predicted"/>
<evidence type="ECO:0000313" key="3">
    <source>
        <dbReference type="Proteomes" id="UP000563426"/>
    </source>
</evidence>
<accession>A0A7Y4KM51</accession>
<comment type="caution">
    <text evidence="2">The sequence shown here is derived from an EMBL/GenBank/DDBJ whole genome shotgun (WGS) entry which is preliminary data.</text>
</comment>
<dbReference type="AlphaFoldDB" id="A0A7Y4KM51"/>
<evidence type="ECO:0000313" key="2">
    <source>
        <dbReference type="EMBL" id="NOK35284.1"/>
    </source>
</evidence>
<protein>
    <submittedName>
        <fullName evidence="2">DUF4384 domain-containing protein</fullName>
    </submittedName>
</protein>
<dbReference type="RefSeq" id="WP_171436065.1">
    <property type="nucleotide sequence ID" value="NZ_JABFJV010000101.1"/>
</dbReference>
<sequence>MSAHESSWTLRRLHAGELSAPEATRAREHVDACEACGATLRSFVDAQAAFEAEVPFERFEAGVERARARQAKASVEPATRAQWVRPLMAVAASVVVLVLARPLLETHGTADPVRPSAAGNRLKGGAGAELRIGGGVDPQRVASTEAPEALQPGERVRLGYTADAYRYVAALSVDAQGEVTPLYPESGDSLAVEPGVGQHWLPESVEFTGAGAERVVLVLTDAPVSMDALRDAARKAFDAAGRDVTRMAPLDVAGAQTQWILQKP</sequence>
<name>A0A7Y4KM51_9BACT</name>
<dbReference type="EMBL" id="JABFJV010000101">
    <property type="protein sequence ID" value="NOK35284.1"/>
    <property type="molecule type" value="Genomic_DNA"/>
</dbReference>
<gene>
    <name evidence="2" type="ORF">HMI49_18955</name>
</gene>
<evidence type="ECO:0000256" key="1">
    <source>
        <dbReference type="SAM" id="MobiDB-lite"/>
    </source>
</evidence>
<organism evidence="2 3">
    <name type="scientific">Corallococcus exercitus</name>
    <dbReference type="NCBI Taxonomy" id="2316736"/>
    <lineage>
        <taxon>Bacteria</taxon>
        <taxon>Pseudomonadati</taxon>
        <taxon>Myxococcota</taxon>
        <taxon>Myxococcia</taxon>
        <taxon>Myxococcales</taxon>
        <taxon>Cystobacterineae</taxon>
        <taxon>Myxococcaceae</taxon>
        <taxon>Corallococcus</taxon>
    </lineage>
</organism>